<dbReference type="CDD" id="cd06171">
    <property type="entry name" value="Sigma70_r4"/>
    <property type="match status" value="1"/>
</dbReference>
<sequence>MSSATSTFARTTSKLSTARTDRNDRDQRTEACFEKMQDATPAEREALESEIISLNIDFADRISLRFQRRGVDREDLVQIGRAALVAAMRRYRPGSGRNFTSFAGPTIRGELKHYFRDATWSVRPPRRLQELRADVRESRERLEQDLGRTVTHADVAADLDLPETAVRECVCAEAAYHSRSLDAPTRDAEAGSAPLSDMIAADGDEFARIDDMLSVQSAMAHLDDRERQILWWRYVEGCTQAEIGERLGVSQMQVSRLHRAILERLREHLEHEPEAAPKPATTPRRRRSGVRRAKAASLLRGEHRLNAQPRLRAV</sequence>
<keyword evidence="3" id="KW-0238">DNA-binding</keyword>
<gene>
    <name evidence="7" type="ORF">N864_03340</name>
</gene>
<dbReference type="PANTHER" id="PTHR30385:SF4">
    <property type="entry name" value="RNA POLYMERASE SIGMA-E FACTOR"/>
    <property type="match status" value="1"/>
</dbReference>
<dbReference type="Pfam" id="PF04542">
    <property type="entry name" value="Sigma70_r2"/>
    <property type="match status" value="1"/>
</dbReference>
<dbReference type="InterPro" id="IPR036388">
    <property type="entry name" value="WH-like_DNA-bd_sf"/>
</dbReference>
<feature type="domain" description="RNA polymerase sigma-70" evidence="6">
    <location>
        <begin position="239"/>
        <end position="265"/>
    </location>
</feature>
<dbReference type="PATRIC" id="fig|584657.3.peg.377"/>
<dbReference type="PRINTS" id="PR00046">
    <property type="entry name" value="SIGMA70FCT"/>
</dbReference>
<dbReference type="GO" id="GO:0003677">
    <property type="term" value="F:DNA binding"/>
    <property type="evidence" value="ECO:0007669"/>
    <property type="project" value="UniProtKB-KW"/>
</dbReference>
<dbReference type="PANTHER" id="PTHR30385">
    <property type="entry name" value="SIGMA FACTOR F FLAGELLAR"/>
    <property type="match status" value="1"/>
</dbReference>
<dbReference type="EMBL" id="AWQS01000007">
    <property type="protein sequence ID" value="EWT07631.1"/>
    <property type="molecule type" value="Genomic_DNA"/>
</dbReference>
<dbReference type="InterPro" id="IPR007624">
    <property type="entry name" value="RNA_pol_sigma70_r3"/>
</dbReference>
<evidence type="ECO:0000256" key="4">
    <source>
        <dbReference type="ARBA" id="ARBA00023163"/>
    </source>
</evidence>
<keyword evidence="8" id="KW-1185">Reference proteome</keyword>
<dbReference type="AlphaFoldDB" id="W9GMZ7"/>
<evidence type="ECO:0000256" key="5">
    <source>
        <dbReference type="SAM" id="MobiDB-lite"/>
    </source>
</evidence>
<dbReference type="InterPro" id="IPR013324">
    <property type="entry name" value="RNA_pol_sigma_r3/r4-like"/>
</dbReference>
<evidence type="ECO:0000256" key="3">
    <source>
        <dbReference type="ARBA" id="ARBA00023125"/>
    </source>
</evidence>
<feature type="compositionally biased region" description="Low complexity" evidence="5">
    <location>
        <begin position="1"/>
        <end position="13"/>
    </location>
</feature>
<protein>
    <submittedName>
        <fullName evidence="7">B/F/G subfamily RNA polymerase sigma-28 subunit</fullName>
    </submittedName>
</protein>
<dbReference type="InterPro" id="IPR007630">
    <property type="entry name" value="RNA_pol_sigma70_r4"/>
</dbReference>
<evidence type="ECO:0000313" key="7">
    <source>
        <dbReference type="EMBL" id="EWT07631.1"/>
    </source>
</evidence>
<dbReference type="InterPro" id="IPR007627">
    <property type="entry name" value="RNA_pol_sigma70_r2"/>
</dbReference>
<reference evidence="8" key="1">
    <citation type="submission" date="2013-08" db="EMBL/GenBank/DDBJ databases">
        <title>Intrasporangium oryzae NRRL B-24470.</title>
        <authorList>
            <person name="Liu H."/>
            <person name="Wang G."/>
        </authorList>
    </citation>
    <scope>NUCLEOTIDE SEQUENCE [LARGE SCALE GENOMIC DNA]</scope>
    <source>
        <strain evidence="8">Q5-1</strain>
    </source>
</reference>
<evidence type="ECO:0000256" key="2">
    <source>
        <dbReference type="ARBA" id="ARBA00023082"/>
    </source>
</evidence>
<dbReference type="InterPro" id="IPR014284">
    <property type="entry name" value="RNA_pol_sigma-70_dom"/>
</dbReference>
<name>W9GMZ7_9MICO</name>
<proteinExistence type="predicted"/>
<keyword evidence="2" id="KW-0731">Sigma factor</keyword>
<dbReference type="Proteomes" id="UP000019494">
    <property type="component" value="Unassembled WGS sequence"/>
</dbReference>
<evidence type="ECO:0000259" key="6">
    <source>
        <dbReference type="PROSITE" id="PS00716"/>
    </source>
</evidence>
<dbReference type="GO" id="GO:0006352">
    <property type="term" value="P:DNA-templated transcription initiation"/>
    <property type="evidence" value="ECO:0007669"/>
    <property type="project" value="InterPro"/>
</dbReference>
<organism evidence="7 8">
    <name type="scientific">Intrasporangium chromatireducens Q5-1</name>
    <dbReference type="NCBI Taxonomy" id="584657"/>
    <lineage>
        <taxon>Bacteria</taxon>
        <taxon>Bacillati</taxon>
        <taxon>Actinomycetota</taxon>
        <taxon>Actinomycetes</taxon>
        <taxon>Micrococcales</taxon>
        <taxon>Intrasporangiaceae</taxon>
        <taxon>Intrasporangium</taxon>
    </lineage>
</organism>
<dbReference type="Gene3D" id="1.20.120.1810">
    <property type="match status" value="1"/>
</dbReference>
<comment type="caution">
    <text evidence="7">The sequence shown here is derived from an EMBL/GenBank/DDBJ whole genome shotgun (WGS) entry which is preliminary data.</text>
</comment>
<dbReference type="OrthoDB" id="9804285at2"/>
<dbReference type="NCBIfam" id="TIGR02937">
    <property type="entry name" value="sigma70-ECF"/>
    <property type="match status" value="1"/>
</dbReference>
<dbReference type="RefSeq" id="WP_051518065.1">
    <property type="nucleotide sequence ID" value="NZ_AWQS01000007.1"/>
</dbReference>
<accession>W9GMZ7</accession>
<keyword evidence="1" id="KW-0805">Transcription regulation</keyword>
<dbReference type="SUPFAM" id="SSF88659">
    <property type="entry name" value="Sigma3 and sigma4 domains of RNA polymerase sigma factors"/>
    <property type="match status" value="2"/>
</dbReference>
<dbReference type="Pfam" id="PF04545">
    <property type="entry name" value="Sigma70_r4"/>
    <property type="match status" value="1"/>
</dbReference>
<feature type="region of interest" description="Disordered" evidence="5">
    <location>
        <begin position="268"/>
        <end position="299"/>
    </location>
</feature>
<dbReference type="InterPro" id="IPR000943">
    <property type="entry name" value="RNA_pol_sigma70"/>
</dbReference>
<evidence type="ECO:0000313" key="8">
    <source>
        <dbReference type="Proteomes" id="UP000019494"/>
    </source>
</evidence>
<keyword evidence="4" id="KW-0804">Transcription</keyword>
<dbReference type="Pfam" id="PF04539">
    <property type="entry name" value="Sigma70_r3"/>
    <property type="match status" value="1"/>
</dbReference>
<dbReference type="PROSITE" id="PS00716">
    <property type="entry name" value="SIGMA70_2"/>
    <property type="match status" value="1"/>
</dbReference>
<feature type="compositionally biased region" description="Basic residues" evidence="5">
    <location>
        <begin position="283"/>
        <end position="294"/>
    </location>
</feature>
<dbReference type="SUPFAM" id="SSF88946">
    <property type="entry name" value="Sigma2 domain of RNA polymerase sigma factors"/>
    <property type="match status" value="1"/>
</dbReference>
<dbReference type="InterPro" id="IPR013325">
    <property type="entry name" value="RNA_pol_sigma_r2"/>
</dbReference>
<dbReference type="Gene3D" id="1.10.10.10">
    <property type="entry name" value="Winged helix-like DNA-binding domain superfamily/Winged helix DNA-binding domain"/>
    <property type="match status" value="2"/>
</dbReference>
<dbReference type="GO" id="GO:0016987">
    <property type="term" value="F:sigma factor activity"/>
    <property type="evidence" value="ECO:0007669"/>
    <property type="project" value="UniProtKB-KW"/>
</dbReference>
<feature type="region of interest" description="Disordered" evidence="5">
    <location>
        <begin position="1"/>
        <end position="27"/>
    </location>
</feature>
<evidence type="ECO:0000256" key="1">
    <source>
        <dbReference type="ARBA" id="ARBA00023015"/>
    </source>
</evidence>